<dbReference type="STRING" id="441119.SAMN04488047_11331"/>
<evidence type="ECO:0000259" key="2">
    <source>
        <dbReference type="Pfam" id="PF13403"/>
    </source>
</evidence>
<evidence type="ECO:0000313" key="4">
    <source>
        <dbReference type="Proteomes" id="UP000199356"/>
    </source>
</evidence>
<evidence type="ECO:0000256" key="1">
    <source>
        <dbReference type="SAM" id="MobiDB-lite"/>
    </source>
</evidence>
<dbReference type="InterPro" id="IPR028992">
    <property type="entry name" value="Hedgehog/Intein_dom"/>
</dbReference>
<dbReference type="Proteomes" id="UP000199356">
    <property type="component" value="Unassembled WGS sequence"/>
</dbReference>
<feature type="compositionally biased region" description="Polar residues" evidence="1">
    <location>
        <begin position="1"/>
        <end position="13"/>
    </location>
</feature>
<feature type="region of interest" description="Disordered" evidence="1">
    <location>
        <begin position="1"/>
        <end position="37"/>
    </location>
</feature>
<evidence type="ECO:0000313" key="3">
    <source>
        <dbReference type="EMBL" id="SFP80383.1"/>
    </source>
</evidence>
<sequence>MGYTRQTPLQSGQAGRKWTVPRSGTVAPQPAPPSAPVRRFDISFLNGAGDAETVARPGPAQPAFEAAFSAFQRGALVQTPQGPVAVEDLIPGTEIDTAHGPQPLAWVGSMTLLPEGLSDKLPAGRLYRIAADGFGLGRPMPDLMLAEGARLVSHTPAVRAAAKADAALAPVSVMSDGMTVIRISPPSPVRVFHLVLERHAVIQVNGVETDSFHPAATGADALGPEMRRVYLSLFPHLHSFEGFGPVAMPRLSEHDLAATFAA</sequence>
<accession>A0A1I5TBG1</accession>
<reference evidence="3 4" key="1">
    <citation type="submission" date="2016-10" db="EMBL/GenBank/DDBJ databases">
        <authorList>
            <person name="de Groot N.N."/>
        </authorList>
    </citation>
    <scope>NUCLEOTIDE SEQUENCE [LARGE SCALE GENOMIC DNA]</scope>
    <source>
        <strain evidence="3 4">DSM 19547</strain>
    </source>
</reference>
<proteinExistence type="predicted"/>
<protein>
    <submittedName>
        <fullName evidence="3">Hint domain-containing protein</fullName>
    </submittedName>
</protein>
<name>A0A1I5TBG1_9RHOB</name>
<organism evidence="3 4">
    <name type="scientific">Tranquillimonas alkanivorans</name>
    <dbReference type="NCBI Taxonomy" id="441119"/>
    <lineage>
        <taxon>Bacteria</taxon>
        <taxon>Pseudomonadati</taxon>
        <taxon>Pseudomonadota</taxon>
        <taxon>Alphaproteobacteria</taxon>
        <taxon>Rhodobacterales</taxon>
        <taxon>Roseobacteraceae</taxon>
        <taxon>Tranquillimonas</taxon>
    </lineage>
</organism>
<dbReference type="AlphaFoldDB" id="A0A1I5TBG1"/>
<gene>
    <name evidence="3" type="ORF">SAMN04488047_11331</name>
</gene>
<keyword evidence="4" id="KW-1185">Reference proteome</keyword>
<feature type="domain" description="Hedgehog/Intein (Hint)" evidence="2">
    <location>
        <begin position="70"/>
        <end position="215"/>
    </location>
</feature>
<dbReference type="EMBL" id="FOXA01000013">
    <property type="protein sequence ID" value="SFP80383.1"/>
    <property type="molecule type" value="Genomic_DNA"/>
</dbReference>
<dbReference type="Pfam" id="PF13403">
    <property type="entry name" value="Hint_2"/>
    <property type="match status" value="1"/>
</dbReference>